<feature type="domain" description="RecF/RecN/SMC N-terminal" evidence="7">
    <location>
        <begin position="2"/>
        <end position="1144"/>
    </location>
</feature>
<keyword evidence="4 6" id="KW-0175">Coiled coil</keyword>
<dbReference type="EMBL" id="FQUL01000020">
    <property type="protein sequence ID" value="SHE74012.1"/>
    <property type="molecule type" value="Genomic_DNA"/>
</dbReference>
<dbReference type="OrthoDB" id="9808768at2"/>
<dbReference type="GO" id="GO:0005694">
    <property type="term" value="C:chromosome"/>
    <property type="evidence" value="ECO:0007669"/>
    <property type="project" value="InterPro"/>
</dbReference>
<evidence type="ECO:0000256" key="3">
    <source>
        <dbReference type="ARBA" id="ARBA00022840"/>
    </source>
</evidence>
<dbReference type="AlphaFoldDB" id="A0A1M4VZ73"/>
<comment type="function">
    <text evidence="6">Required for chromosome condensation and partitioning.</text>
</comment>
<dbReference type="PIRSF" id="PIRSF005719">
    <property type="entry name" value="SMC"/>
    <property type="match status" value="1"/>
</dbReference>
<feature type="coiled-coil region" evidence="6">
    <location>
        <begin position="277"/>
        <end position="475"/>
    </location>
</feature>
<keyword evidence="1 6" id="KW-0963">Cytoplasm</keyword>
<dbReference type="SUPFAM" id="SSF75553">
    <property type="entry name" value="Smc hinge domain"/>
    <property type="match status" value="1"/>
</dbReference>
<accession>A0A1M4VZ73</accession>
<keyword evidence="10" id="KW-1185">Reference proteome</keyword>
<evidence type="ECO:0000313" key="9">
    <source>
        <dbReference type="EMBL" id="SHE74012.1"/>
    </source>
</evidence>
<feature type="coiled-coil region" evidence="6">
    <location>
        <begin position="960"/>
        <end position="987"/>
    </location>
</feature>
<evidence type="ECO:0000256" key="1">
    <source>
        <dbReference type="ARBA" id="ARBA00022490"/>
    </source>
</evidence>
<comment type="similarity">
    <text evidence="6">Belongs to the SMC family.</text>
</comment>
<dbReference type="GO" id="GO:0007059">
    <property type="term" value="P:chromosome segregation"/>
    <property type="evidence" value="ECO:0007669"/>
    <property type="project" value="UniProtKB-UniRule"/>
</dbReference>
<dbReference type="Gene3D" id="3.40.50.300">
    <property type="entry name" value="P-loop containing nucleotide triphosphate hydrolases"/>
    <property type="match status" value="2"/>
</dbReference>
<dbReference type="InterPro" id="IPR003395">
    <property type="entry name" value="RecF/RecN/SMC_N"/>
</dbReference>
<dbReference type="GO" id="GO:0005524">
    <property type="term" value="F:ATP binding"/>
    <property type="evidence" value="ECO:0007669"/>
    <property type="project" value="UniProtKB-UniRule"/>
</dbReference>
<dbReference type="SUPFAM" id="SSF52540">
    <property type="entry name" value="P-loop containing nucleoside triphosphate hydrolases"/>
    <property type="match status" value="1"/>
</dbReference>
<reference evidence="10" key="1">
    <citation type="submission" date="2016-11" db="EMBL/GenBank/DDBJ databases">
        <authorList>
            <person name="Varghese N."/>
            <person name="Submissions S."/>
        </authorList>
    </citation>
    <scope>NUCLEOTIDE SEQUENCE [LARGE SCALE GENOMIC DNA]</scope>
    <source>
        <strain evidence="10">DSM 19514</strain>
    </source>
</reference>
<dbReference type="GO" id="GO:0030261">
    <property type="term" value="P:chromosome condensation"/>
    <property type="evidence" value="ECO:0007669"/>
    <property type="project" value="InterPro"/>
</dbReference>
<feature type="binding site" evidence="6">
    <location>
        <begin position="32"/>
        <end position="39"/>
    </location>
    <ligand>
        <name>ATP</name>
        <dbReference type="ChEBI" id="CHEBI:30616"/>
    </ligand>
</feature>
<protein>
    <recommendedName>
        <fullName evidence="6">Chromosome partition protein Smc</fullName>
    </recommendedName>
</protein>
<feature type="coiled-coil region" evidence="6">
    <location>
        <begin position="756"/>
        <end position="821"/>
    </location>
</feature>
<gene>
    <name evidence="6" type="primary">smc</name>
    <name evidence="9" type="ORF">SAMN02745225_01480</name>
</gene>
<dbReference type="NCBIfam" id="TIGR02168">
    <property type="entry name" value="SMC_prok_B"/>
    <property type="match status" value="1"/>
</dbReference>
<dbReference type="PANTHER" id="PTHR43977">
    <property type="entry name" value="STRUCTURAL MAINTENANCE OF CHROMOSOMES PROTEIN 3"/>
    <property type="match status" value="1"/>
</dbReference>
<feature type="coiled-coil region" evidence="6">
    <location>
        <begin position="875"/>
        <end position="902"/>
    </location>
</feature>
<dbReference type="GO" id="GO:0016887">
    <property type="term" value="F:ATP hydrolysis activity"/>
    <property type="evidence" value="ECO:0007669"/>
    <property type="project" value="InterPro"/>
</dbReference>
<sequence>MYLKYLSIRGFKSFADTAKVKFSPGLTVIVGPNGSGKSNVVDALAWVLGAQGPKQLRSSKMEDVIFAGSSKRPPLGRAEVSVTFDNSDESLSVPLSEVSISRSLYRSGESSYKLNEVACRLSDLVDLLGEVGVGKSQHLIISQGEVDDIVNAKADDLRVIIEEAAGITRHKRRRDQALKRLVEVDGDLEDISKMERDLKRKIKPLEKQYELARMRDELIGRKRSLSLWIASMEMKELSITETTLKSAKAALEVKAVETSEALAKSARDLSELKRVDESAALAQLEALDGEIQSLESEIKGKSSVLRERIRSIEGRVLQLNAELDLSRIQRLRKSKAELEAKVAAEGKELVDKEQRLKDRVESVVEPPREQLETYEREVDLLRASVHEKRSDLEGLKRRLVQEKNDQKQRHQALEELAKKMRELSADSESLRRSILETQTKVSVKRQDAETLKLDADALEDELSSLRQLAQGVKEELSSIDAELSALRTFQGGRQSRAALQVDFVTLLDLYQVPEGYEFALEAALGDLGRAFVVSSEQDLRAGYLALCEAGSSGVIVTEGFLEGISSKRSSDAFVGNRPKKLLVSNVEAKETGVSKEALMALLEDVFMVDDDQEAASLLAERPHARFVTRQGHVFSLGRTEVSIRGDRAIELRTLHLQKRRKEWDQRYKELQEKIARVDTRLTSTLREHRSMVVEIERLVETQTAHHRKLQVVEDRFQLIEKDKERLTLQLEGAGLTLSEEDLTEKERDLTETLRALAHKEASLSDARLQRREFEARQRALETLKNEIRLKAVEVESYVKMLRQIEADLSEETRLYEDAMAASKKERTFLDNRLKEARTYRNALEHFLMELLELGDEVRSRLGLIREAISRRAKERATLESTRQSLEAQLQSTREESRSLDEEISKVSLTMRLKEESFSRYLGASMAQVLSARPVEGVAPTLAKDELESVERRLSEIGPVNAYAALELEALRAELKEVEANSSDVRASRREMRSLLSAIDDEMRISFADTFSQIQRNFTRLFEKLFPGGKGSLRLETDKDVLEAQVDFDIEIPGKKVTRLSLLSGGERSLVGLAFLFSIFETKPTPFVVLDEVEAALDDRNLTSFIELLKEFRSRVQIIVVTHQKRTMETADVLVGVSSTQKGSSQIIREEVSRYESELV</sequence>
<keyword evidence="2 6" id="KW-0547">Nucleotide-binding</keyword>
<keyword evidence="3 6" id="KW-0067">ATP-binding</keyword>
<dbReference type="RefSeq" id="WP_072790709.1">
    <property type="nucleotide sequence ID" value="NZ_FQUL01000020.1"/>
</dbReference>
<evidence type="ECO:0000256" key="2">
    <source>
        <dbReference type="ARBA" id="ARBA00022741"/>
    </source>
</evidence>
<dbReference type="InterPro" id="IPR036277">
    <property type="entry name" value="SMC_hinge_sf"/>
</dbReference>
<dbReference type="Pfam" id="PF06470">
    <property type="entry name" value="SMC_hinge"/>
    <property type="match status" value="1"/>
</dbReference>
<name>A0A1M4VZ73_9ACTN</name>
<comment type="subcellular location">
    <subcellularLocation>
        <location evidence="6">Cytoplasm</location>
    </subcellularLocation>
</comment>
<keyword evidence="5 6" id="KW-0238">DNA-binding</keyword>
<dbReference type="GO" id="GO:0007062">
    <property type="term" value="P:sister chromatid cohesion"/>
    <property type="evidence" value="ECO:0007669"/>
    <property type="project" value="InterPro"/>
</dbReference>
<feature type="domain" description="SMC hinge" evidence="8">
    <location>
        <begin position="505"/>
        <end position="617"/>
    </location>
</feature>
<dbReference type="GO" id="GO:0005737">
    <property type="term" value="C:cytoplasm"/>
    <property type="evidence" value="ECO:0007669"/>
    <property type="project" value="UniProtKB-SubCell"/>
</dbReference>
<dbReference type="HAMAP" id="MF_01894">
    <property type="entry name" value="Smc_prok"/>
    <property type="match status" value="1"/>
</dbReference>
<evidence type="ECO:0000313" key="10">
    <source>
        <dbReference type="Proteomes" id="UP000184295"/>
    </source>
</evidence>
<evidence type="ECO:0000259" key="7">
    <source>
        <dbReference type="Pfam" id="PF02463"/>
    </source>
</evidence>
<evidence type="ECO:0000259" key="8">
    <source>
        <dbReference type="Pfam" id="PF06470"/>
    </source>
</evidence>
<evidence type="ECO:0000256" key="4">
    <source>
        <dbReference type="ARBA" id="ARBA00023054"/>
    </source>
</evidence>
<dbReference type="InterPro" id="IPR011890">
    <property type="entry name" value="SMC_prok"/>
</dbReference>
<dbReference type="InterPro" id="IPR024704">
    <property type="entry name" value="SMC"/>
</dbReference>
<proteinExistence type="inferred from homology"/>
<dbReference type="InterPro" id="IPR010935">
    <property type="entry name" value="SMC_hinge"/>
</dbReference>
<comment type="domain">
    <text evidence="6">Contains large globular domains required for ATP hydrolysis at each terminus and a third globular domain forming a flexible hinge near the middle of the molecule. These domains are separated by coiled-coil structures.</text>
</comment>
<dbReference type="Pfam" id="PF02463">
    <property type="entry name" value="SMC_N"/>
    <property type="match status" value="1"/>
</dbReference>
<evidence type="ECO:0000256" key="5">
    <source>
        <dbReference type="ARBA" id="ARBA00023125"/>
    </source>
</evidence>
<dbReference type="GO" id="GO:0006260">
    <property type="term" value="P:DNA replication"/>
    <property type="evidence" value="ECO:0007669"/>
    <property type="project" value="UniProtKB-UniRule"/>
</dbReference>
<feature type="coiled-coil region" evidence="6">
    <location>
        <begin position="653"/>
        <end position="729"/>
    </location>
</feature>
<dbReference type="STRING" id="1121881.SAMN02745225_01480"/>
<dbReference type="Proteomes" id="UP000184295">
    <property type="component" value="Unassembled WGS sequence"/>
</dbReference>
<dbReference type="InterPro" id="IPR027417">
    <property type="entry name" value="P-loop_NTPase"/>
</dbReference>
<organism evidence="9 10">
    <name type="scientific">Ferrithrix thermotolerans DSM 19514</name>
    <dbReference type="NCBI Taxonomy" id="1121881"/>
    <lineage>
        <taxon>Bacteria</taxon>
        <taxon>Bacillati</taxon>
        <taxon>Actinomycetota</taxon>
        <taxon>Acidimicrobiia</taxon>
        <taxon>Acidimicrobiales</taxon>
        <taxon>Acidimicrobiaceae</taxon>
        <taxon>Ferrithrix</taxon>
    </lineage>
</organism>
<dbReference type="GO" id="GO:0003677">
    <property type="term" value="F:DNA binding"/>
    <property type="evidence" value="ECO:0007669"/>
    <property type="project" value="UniProtKB-UniRule"/>
</dbReference>
<evidence type="ECO:0000256" key="6">
    <source>
        <dbReference type="HAMAP-Rule" id="MF_01894"/>
    </source>
</evidence>
<comment type="subunit">
    <text evidence="6">Homodimer.</text>
</comment>